<name>A0AAN6Q5A3_9PEZI</name>
<organism evidence="1 2">
    <name type="scientific">Parathielavia hyrcaniae</name>
    <dbReference type="NCBI Taxonomy" id="113614"/>
    <lineage>
        <taxon>Eukaryota</taxon>
        <taxon>Fungi</taxon>
        <taxon>Dikarya</taxon>
        <taxon>Ascomycota</taxon>
        <taxon>Pezizomycotina</taxon>
        <taxon>Sordariomycetes</taxon>
        <taxon>Sordariomycetidae</taxon>
        <taxon>Sordariales</taxon>
        <taxon>Chaetomiaceae</taxon>
        <taxon>Parathielavia</taxon>
    </lineage>
</organism>
<protein>
    <submittedName>
        <fullName evidence="1">Uncharacterized protein</fullName>
    </submittedName>
</protein>
<dbReference type="AlphaFoldDB" id="A0AAN6Q5A3"/>
<reference evidence="1" key="2">
    <citation type="submission" date="2023-05" db="EMBL/GenBank/DDBJ databases">
        <authorList>
            <consortium name="Lawrence Berkeley National Laboratory"/>
            <person name="Steindorff A."/>
            <person name="Hensen N."/>
            <person name="Bonometti L."/>
            <person name="Westerberg I."/>
            <person name="Brannstrom I.O."/>
            <person name="Guillou S."/>
            <person name="Cros-Aarteil S."/>
            <person name="Calhoun S."/>
            <person name="Haridas S."/>
            <person name="Kuo A."/>
            <person name="Mondo S."/>
            <person name="Pangilinan J."/>
            <person name="Riley R."/>
            <person name="Labutti K."/>
            <person name="Andreopoulos B."/>
            <person name="Lipzen A."/>
            <person name="Chen C."/>
            <person name="Yanf M."/>
            <person name="Daum C."/>
            <person name="Ng V."/>
            <person name="Clum A."/>
            <person name="Ohm R."/>
            <person name="Martin F."/>
            <person name="Silar P."/>
            <person name="Natvig D."/>
            <person name="Lalanne C."/>
            <person name="Gautier V."/>
            <person name="Ament-Velasquez S.L."/>
            <person name="Kruys A."/>
            <person name="Hutchinson M.I."/>
            <person name="Powell A.J."/>
            <person name="Barry K."/>
            <person name="Miller A.N."/>
            <person name="Grigoriev I.V."/>
            <person name="Debuchy R."/>
            <person name="Gladieux P."/>
            <person name="Thoren M.H."/>
            <person name="Johannesson H."/>
        </authorList>
    </citation>
    <scope>NUCLEOTIDE SEQUENCE</scope>
    <source>
        <strain evidence="1">CBS 757.83</strain>
    </source>
</reference>
<dbReference type="Proteomes" id="UP001305647">
    <property type="component" value="Unassembled WGS sequence"/>
</dbReference>
<sequence length="237" mass="26351">MSTARTWNQQWTSYRMVMVEPPSFPSLPYGVLRLGWSQSHHNGSRLSLVGRRTYSCRSSIRLGRTPTPSDLPQYMCHSTGRPCRVSCAAVSTSTGSWSASRQSPRTRKQTPCLTGKLSLMKSKLGRTLHKIHTASPHPVTLYPYCQCLRENVEHHSPINGLSSSRMGMADAHLMPLRPVGSEACGRQKKIKQSDLGHGFAVFHTFLLLCHHLSRSETPPLEKARSVSDVGCGCCLRH</sequence>
<gene>
    <name evidence="1" type="ORF">N658DRAFT_231343</name>
</gene>
<evidence type="ECO:0000313" key="2">
    <source>
        <dbReference type="Proteomes" id="UP001305647"/>
    </source>
</evidence>
<proteinExistence type="predicted"/>
<evidence type="ECO:0000313" key="1">
    <source>
        <dbReference type="EMBL" id="KAK4103808.1"/>
    </source>
</evidence>
<keyword evidence="2" id="KW-1185">Reference proteome</keyword>
<comment type="caution">
    <text evidence="1">The sequence shown here is derived from an EMBL/GenBank/DDBJ whole genome shotgun (WGS) entry which is preliminary data.</text>
</comment>
<reference evidence="1" key="1">
    <citation type="journal article" date="2023" name="Mol. Phylogenet. Evol.">
        <title>Genome-scale phylogeny and comparative genomics of the fungal order Sordariales.</title>
        <authorList>
            <person name="Hensen N."/>
            <person name="Bonometti L."/>
            <person name="Westerberg I."/>
            <person name="Brannstrom I.O."/>
            <person name="Guillou S."/>
            <person name="Cros-Aarteil S."/>
            <person name="Calhoun S."/>
            <person name="Haridas S."/>
            <person name="Kuo A."/>
            <person name="Mondo S."/>
            <person name="Pangilinan J."/>
            <person name="Riley R."/>
            <person name="LaButti K."/>
            <person name="Andreopoulos B."/>
            <person name="Lipzen A."/>
            <person name="Chen C."/>
            <person name="Yan M."/>
            <person name="Daum C."/>
            <person name="Ng V."/>
            <person name="Clum A."/>
            <person name="Steindorff A."/>
            <person name="Ohm R.A."/>
            <person name="Martin F."/>
            <person name="Silar P."/>
            <person name="Natvig D.O."/>
            <person name="Lalanne C."/>
            <person name="Gautier V."/>
            <person name="Ament-Velasquez S.L."/>
            <person name="Kruys A."/>
            <person name="Hutchinson M.I."/>
            <person name="Powell A.J."/>
            <person name="Barry K."/>
            <person name="Miller A.N."/>
            <person name="Grigoriev I.V."/>
            <person name="Debuchy R."/>
            <person name="Gladieux P."/>
            <person name="Hiltunen Thoren M."/>
            <person name="Johannesson H."/>
        </authorList>
    </citation>
    <scope>NUCLEOTIDE SEQUENCE</scope>
    <source>
        <strain evidence="1">CBS 757.83</strain>
    </source>
</reference>
<accession>A0AAN6Q5A3</accession>
<dbReference type="EMBL" id="MU863627">
    <property type="protein sequence ID" value="KAK4103808.1"/>
    <property type="molecule type" value="Genomic_DNA"/>
</dbReference>